<comment type="caution">
    <text evidence="1">The sequence shown here is derived from an EMBL/GenBank/DDBJ whole genome shotgun (WGS) entry which is preliminary data.</text>
</comment>
<name>A0A5C7HCV1_9ROSI</name>
<evidence type="ECO:0000313" key="2">
    <source>
        <dbReference type="Proteomes" id="UP000323000"/>
    </source>
</evidence>
<gene>
    <name evidence="1" type="ORF">EZV62_019262</name>
</gene>
<protein>
    <recommendedName>
        <fullName evidence="3">Reverse transcriptase zinc-binding domain-containing protein</fullName>
    </recommendedName>
</protein>
<dbReference type="AlphaFoldDB" id="A0A5C7HCV1"/>
<dbReference type="EMBL" id="VAHF01000009">
    <property type="protein sequence ID" value="TXG54006.1"/>
    <property type="molecule type" value="Genomic_DNA"/>
</dbReference>
<dbReference type="Proteomes" id="UP000323000">
    <property type="component" value="Chromosome 9"/>
</dbReference>
<accession>A0A5C7HCV1</accession>
<reference evidence="2" key="1">
    <citation type="journal article" date="2019" name="Gigascience">
        <title>De novo genome assembly of the endangered Acer yangbiense, a plant species with extremely small populations endemic to Yunnan Province, China.</title>
        <authorList>
            <person name="Yang J."/>
            <person name="Wariss H.M."/>
            <person name="Tao L."/>
            <person name="Zhang R."/>
            <person name="Yun Q."/>
            <person name="Hollingsworth P."/>
            <person name="Dao Z."/>
            <person name="Luo G."/>
            <person name="Guo H."/>
            <person name="Ma Y."/>
            <person name="Sun W."/>
        </authorList>
    </citation>
    <scope>NUCLEOTIDE SEQUENCE [LARGE SCALE GENOMIC DNA]</scope>
    <source>
        <strain evidence="2">cv. Malutang</strain>
    </source>
</reference>
<proteinExistence type="predicted"/>
<evidence type="ECO:0000313" key="1">
    <source>
        <dbReference type="EMBL" id="TXG54006.1"/>
    </source>
</evidence>
<sequence>MKADSSNRGSHLWRSLCWGRGLLEKGTRWRIGTGSVVAIYSDQWVLRPNTFKVFSPQHQQEGRHIVLAFYEGWGFYSKDQSGYKLDLALDESQSTSNLKLSGFCWKLLWGLCLPSKIKIFLWKASYFFFYCSGNLGKKELELLCVLLWWVWYLRNQVVHGGGKYDVENAVSWAGDFLADFYEANLVLVT</sequence>
<keyword evidence="2" id="KW-1185">Reference proteome</keyword>
<evidence type="ECO:0008006" key="3">
    <source>
        <dbReference type="Google" id="ProtNLM"/>
    </source>
</evidence>
<organism evidence="1 2">
    <name type="scientific">Acer yangbiense</name>
    <dbReference type="NCBI Taxonomy" id="1000413"/>
    <lineage>
        <taxon>Eukaryota</taxon>
        <taxon>Viridiplantae</taxon>
        <taxon>Streptophyta</taxon>
        <taxon>Embryophyta</taxon>
        <taxon>Tracheophyta</taxon>
        <taxon>Spermatophyta</taxon>
        <taxon>Magnoliopsida</taxon>
        <taxon>eudicotyledons</taxon>
        <taxon>Gunneridae</taxon>
        <taxon>Pentapetalae</taxon>
        <taxon>rosids</taxon>
        <taxon>malvids</taxon>
        <taxon>Sapindales</taxon>
        <taxon>Sapindaceae</taxon>
        <taxon>Hippocastanoideae</taxon>
        <taxon>Acereae</taxon>
        <taxon>Acer</taxon>
    </lineage>
</organism>
<dbReference type="OrthoDB" id="1739838at2759"/>